<organism evidence="1 2">
    <name type="scientific">Sistotremastrum niveocremeum HHB9708</name>
    <dbReference type="NCBI Taxonomy" id="1314777"/>
    <lineage>
        <taxon>Eukaryota</taxon>
        <taxon>Fungi</taxon>
        <taxon>Dikarya</taxon>
        <taxon>Basidiomycota</taxon>
        <taxon>Agaricomycotina</taxon>
        <taxon>Agaricomycetes</taxon>
        <taxon>Sistotremastrales</taxon>
        <taxon>Sistotremastraceae</taxon>
        <taxon>Sertulicium</taxon>
        <taxon>Sertulicium niveocremeum</taxon>
    </lineage>
</organism>
<dbReference type="STRING" id="1314777.A0A164NVT0"/>
<name>A0A164NVT0_9AGAM</name>
<dbReference type="EMBL" id="KV419440">
    <property type="protein sequence ID" value="KZS88090.1"/>
    <property type="molecule type" value="Genomic_DNA"/>
</dbReference>
<accession>A0A164NVT0</accession>
<gene>
    <name evidence="1" type="ORF">SISNIDRAFT_273701</name>
</gene>
<dbReference type="Pfam" id="PF19798">
    <property type="entry name" value="Sulfotransfer_5"/>
    <property type="match status" value="1"/>
</dbReference>
<dbReference type="SUPFAM" id="SSF52540">
    <property type="entry name" value="P-loop containing nucleoside triphosphate hydrolases"/>
    <property type="match status" value="1"/>
</dbReference>
<sequence length="358" mass="40283">MSGTSPTSMKAKPVILWCHPRSCSSALVRSFREHPNIKVAHEPLIPILGSSNIDLIYSDRIPFDLEWRDVTRVDAAQLLAENKLPRVEDGILRGDEDDGKSVFIKEMAQSAFSAEAMVAIRPESTFQAPEGSAAYSVPDPVDATPSNPTVFPVELLKKFTHTFLIREPARAIPSCYRGVSVSDAERASQGIESRFSSDLAAWISYRELRILYNFIADPKSEFNTAPGGEDEDFFPQPQPPPLIDADDLTRDPAKVLEGYCEKIGIPFDPRLLHWNLEPVKEFDLPWRFIYREAEESTGFTHDNRTLQEAIKTVHESQLGTVNMLIDKHREDYDIYISAELSLDESEPSTSFELLAKIK</sequence>
<evidence type="ECO:0000313" key="2">
    <source>
        <dbReference type="Proteomes" id="UP000076722"/>
    </source>
</evidence>
<dbReference type="PANTHER" id="PTHR48419:SF1">
    <property type="entry name" value="SULFOTRANSFERASE DOMAIN-CONTAINING PROTEIN"/>
    <property type="match status" value="1"/>
</dbReference>
<protein>
    <submittedName>
        <fullName evidence="1">Uncharacterized protein</fullName>
    </submittedName>
</protein>
<keyword evidence="2" id="KW-1185">Reference proteome</keyword>
<dbReference type="PANTHER" id="PTHR48419">
    <property type="entry name" value="SULFOTRANSFERASE DOMAIN-CONTAINING PROTEIN"/>
    <property type="match status" value="1"/>
</dbReference>
<dbReference type="InterPro" id="IPR027417">
    <property type="entry name" value="P-loop_NTPase"/>
</dbReference>
<proteinExistence type="predicted"/>
<dbReference type="AlphaFoldDB" id="A0A164NVT0"/>
<dbReference type="Gene3D" id="3.40.50.300">
    <property type="entry name" value="P-loop containing nucleotide triphosphate hydrolases"/>
    <property type="match status" value="1"/>
</dbReference>
<evidence type="ECO:0000313" key="1">
    <source>
        <dbReference type="EMBL" id="KZS88090.1"/>
    </source>
</evidence>
<reference evidence="1 2" key="1">
    <citation type="journal article" date="2016" name="Mol. Biol. Evol.">
        <title>Comparative Genomics of Early-Diverging Mushroom-Forming Fungi Provides Insights into the Origins of Lignocellulose Decay Capabilities.</title>
        <authorList>
            <person name="Nagy L.G."/>
            <person name="Riley R."/>
            <person name="Tritt A."/>
            <person name="Adam C."/>
            <person name="Daum C."/>
            <person name="Floudas D."/>
            <person name="Sun H."/>
            <person name="Yadav J.S."/>
            <person name="Pangilinan J."/>
            <person name="Larsson K.H."/>
            <person name="Matsuura K."/>
            <person name="Barry K."/>
            <person name="Labutti K."/>
            <person name="Kuo R."/>
            <person name="Ohm R.A."/>
            <person name="Bhattacharya S.S."/>
            <person name="Shirouzu T."/>
            <person name="Yoshinaga Y."/>
            <person name="Martin F.M."/>
            <person name="Grigoriev I.V."/>
            <person name="Hibbett D.S."/>
        </authorList>
    </citation>
    <scope>NUCLEOTIDE SEQUENCE [LARGE SCALE GENOMIC DNA]</scope>
    <source>
        <strain evidence="1 2">HHB9708</strain>
    </source>
</reference>
<dbReference type="InterPro" id="IPR053226">
    <property type="entry name" value="Pyrrolopyrazine_biosynth_F"/>
</dbReference>
<dbReference type="Proteomes" id="UP000076722">
    <property type="component" value="Unassembled WGS sequence"/>
</dbReference>
<dbReference type="OrthoDB" id="2405944at2759"/>